<keyword evidence="6 8" id="KW-0472">Membrane</keyword>
<keyword evidence="5 9" id="KW-0798">TonB box</keyword>
<dbReference type="InterPro" id="IPR023997">
    <property type="entry name" value="TonB-dep_OMP_SusC/RagA_CS"/>
</dbReference>
<evidence type="ECO:0000259" key="10">
    <source>
        <dbReference type="Pfam" id="PF00593"/>
    </source>
</evidence>
<comment type="caution">
    <text evidence="12">The sequence shown here is derived from an EMBL/GenBank/DDBJ whole genome shotgun (WGS) entry which is preliminary data.</text>
</comment>
<evidence type="ECO:0000259" key="11">
    <source>
        <dbReference type="Pfam" id="PF07715"/>
    </source>
</evidence>
<dbReference type="InterPro" id="IPR008969">
    <property type="entry name" value="CarboxyPept-like_regulatory"/>
</dbReference>
<dbReference type="NCBIfam" id="TIGR04056">
    <property type="entry name" value="OMP_RagA_SusC"/>
    <property type="match status" value="1"/>
</dbReference>
<evidence type="ECO:0000256" key="3">
    <source>
        <dbReference type="ARBA" id="ARBA00022452"/>
    </source>
</evidence>
<comment type="similarity">
    <text evidence="8 9">Belongs to the TonB-dependent receptor family.</text>
</comment>
<feature type="domain" description="TonB-dependent receptor-like beta-barrel" evidence="10">
    <location>
        <begin position="467"/>
        <end position="825"/>
    </location>
</feature>
<keyword evidence="2 8" id="KW-0813">Transport</keyword>
<dbReference type="AlphaFoldDB" id="A0A419WMU5"/>
<evidence type="ECO:0000256" key="1">
    <source>
        <dbReference type="ARBA" id="ARBA00004571"/>
    </source>
</evidence>
<comment type="subcellular location">
    <subcellularLocation>
        <location evidence="1 8">Cell outer membrane</location>
        <topology evidence="1 8">Multi-pass membrane protein</topology>
    </subcellularLocation>
</comment>
<evidence type="ECO:0000256" key="9">
    <source>
        <dbReference type="RuleBase" id="RU003357"/>
    </source>
</evidence>
<dbReference type="InterPro" id="IPR000531">
    <property type="entry name" value="Beta-barrel_TonB"/>
</dbReference>
<accession>A0A419WMU5</accession>
<dbReference type="SUPFAM" id="SSF56935">
    <property type="entry name" value="Porins"/>
    <property type="match status" value="1"/>
</dbReference>
<keyword evidence="3 8" id="KW-1134">Transmembrane beta strand</keyword>
<dbReference type="Pfam" id="PF07715">
    <property type="entry name" value="Plug"/>
    <property type="match status" value="1"/>
</dbReference>
<sequence length="1041" mass="115318">MLAQSNRQIIHNKLTLMNHFKFMKKSNNSRATLSIADKGKQIRGNWMLKPVLLLLTVLLSTAMVFSQEKTITGKVTDSNGLALPGVNISLKGTTIGTVSNIDGEFSISASSESFIVFSFIGHTTQEILVGDQNTINVIMMEDALSVDEVVVVGYGVKKKSLVTGSISSIKSDDIQNVPVSRADQAIQGKTAGVSILSTSGSPGAGAKIRIRGVNSNGNSNPLFIVDGMKTGDINNIDPGDIESMEVLKDAASAAIYGTEGANGVIIITTRSGKAGASKISYDFQYGLQSSRSDLDLMNAEEYKQWMAESGAGEVSLNGNDTDWLDELFEIAPMQKHHLSFSGGNDKTTFLISGSYYSQNGIVGDDKAKYERFTTRANIKSELKDWIEVGNNISFSHSKQKYIGEDDEYRSPVNSALLLDPLTPVTYNGTPERVQSLIDAGNTILTDKNGRYYGLPEYVTGEISNPLALLDTYRNTITQDKILGNVYAKLKPIKGLTFTSRIGLDLTYQTDHRWAPLYYFSSESQNSETYVDDNINKWYTWLWENFASYNKAFGDHDFTVLAGYSAEESQSPLYTMHSGPLVKEGSQYAHQGYATGNEADKVGGSYEEHAMTSFFGRLSYNYLNKYMLEFSIRRDAADVFPKDNQAAVFSAVSAGWTISEEDFFDVKGIDFLKLRASWGENGSRANTPGNEGQEFYVFNSQYPGADDTYQTGAEIDKLVNPDLKWETTEQLDLGFDLRSLNGKLSFSADYYHKKTKDLLAQGSGPLSAGNDFPIMNVGDVTNKGFDFELGYTNMDHEFKYSINLNLSTLDNEVTRLDVDNPVKGDNLRGYDLTWFEEGYPIWYFKGYKTNGINPANGEVNVVDTNDDGEITDADQTYIGDPHADILYGATFNAQYKGFDFNLFIQGSKGNDVFMGWFRSDRQFSNKPKFMYDDRWTSTNTNASRPAANNSSDYVYRSDLMVSDGSYLRIKQIQLGYSLPQSILEKSGIERARVFVSLDDFFTFTDYEGLDPEAGSSNNTRQGVDRGLYPVAGKVIFGVSVNF</sequence>
<gene>
    <name evidence="12" type="ORF">BXY64_3742</name>
</gene>
<keyword evidence="4 8" id="KW-0812">Transmembrane</keyword>
<evidence type="ECO:0000256" key="5">
    <source>
        <dbReference type="ARBA" id="ARBA00023077"/>
    </source>
</evidence>
<keyword evidence="7 8" id="KW-0998">Cell outer membrane</keyword>
<keyword evidence="13" id="KW-1185">Reference proteome</keyword>
<dbReference type="Gene3D" id="2.170.130.10">
    <property type="entry name" value="TonB-dependent receptor, plug domain"/>
    <property type="match status" value="1"/>
</dbReference>
<evidence type="ECO:0000256" key="2">
    <source>
        <dbReference type="ARBA" id="ARBA00022448"/>
    </source>
</evidence>
<dbReference type="InterPro" id="IPR037066">
    <property type="entry name" value="Plug_dom_sf"/>
</dbReference>
<dbReference type="EMBL" id="RAPQ01000012">
    <property type="protein sequence ID" value="RKD96795.1"/>
    <property type="molecule type" value="Genomic_DNA"/>
</dbReference>
<evidence type="ECO:0000256" key="6">
    <source>
        <dbReference type="ARBA" id="ARBA00023136"/>
    </source>
</evidence>
<reference evidence="12 13" key="1">
    <citation type="submission" date="2018-09" db="EMBL/GenBank/DDBJ databases">
        <title>Genomic Encyclopedia of Archaeal and Bacterial Type Strains, Phase II (KMG-II): from individual species to whole genera.</title>
        <authorList>
            <person name="Goeker M."/>
        </authorList>
    </citation>
    <scope>NUCLEOTIDE SEQUENCE [LARGE SCALE GENOMIC DNA]</scope>
    <source>
        <strain evidence="12 13">DSM 21950</strain>
    </source>
</reference>
<dbReference type="Gene3D" id="2.40.170.20">
    <property type="entry name" value="TonB-dependent receptor, beta-barrel domain"/>
    <property type="match status" value="1"/>
</dbReference>
<feature type="domain" description="TonB-dependent receptor plug" evidence="11">
    <location>
        <begin position="161"/>
        <end position="264"/>
    </location>
</feature>
<dbReference type="InterPro" id="IPR039426">
    <property type="entry name" value="TonB-dep_rcpt-like"/>
</dbReference>
<proteinExistence type="inferred from homology"/>
<dbReference type="PROSITE" id="PS52016">
    <property type="entry name" value="TONB_DEPENDENT_REC_3"/>
    <property type="match status" value="1"/>
</dbReference>
<dbReference type="InterPro" id="IPR012910">
    <property type="entry name" value="Plug_dom"/>
</dbReference>
<name>A0A419WMU5_9BACT</name>
<evidence type="ECO:0000256" key="4">
    <source>
        <dbReference type="ARBA" id="ARBA00022692"/>
    </source>
</evidence>
<evidence type="ECO:0000313" key="12">
    <source>
        <dbReference type="EMBL" id="RKD96795.1"/>
    </source>
</evidence>
<evidence type="ECO:0000256" key="7">
    <source>
        <dbReference type="ARBA" id="ARBA00023237"/>
    </source>
</evidence>
<evidence type="ECO:0000313" key="13">
    <source>
        <dbReference type="Proteomes" id="UP000284531"/>
    </source>
</evidence>
<evidence type="ECO:0000256" key="8">
    <source>
        <dbReference type="PROSITE-ProRule" id="PRU01360"/>
    </source>
</evidence>
<protein>
    <submittedName>
        <fullName evidence="12">TonB-linked SusC/RagA family outer membrane protein</fullName>
    </submittedName>
</protein>
<dbReference type="InterPro" id="IPR036942">
    <property type="entry name" value="Beta-barrel_TonB_sf"/>
</dbReference>
<dbReference type="InterPro" id="IPR023996">
    <property type="entry name" value="TonB-dep_OMP_SusC/RagA"/>
</dbReference>
<dbReference type="Pfam" id="PF13715">
    <property type="entry name" value="CarbopepD_reg_2"/>
    <property type="match status" value="1"/>
</dbReference>
<dbReference type="GO" id="GO:0009279">
    <property type="term" value="C:cell outer membrane"/>
    <property type="evidence" value="ECO:0007669"/>
    <property type="project" value="UniProtKB-SubCell"/>
</dbReference>
<dbReference type="Proteomes" id="UP000284531">
    <property type="component" value="Unassembled WGS sequence"/>
</dbReference>
<dbReference type="Pfam" id="PF00593">
    <property type="entry name" value="TonB_dep_Rec_b-barrel"/>
    <property type="match status" value="1"/>
</dbReference>
<dbReference type="Gene3D" id="2.60.40.1120">
    <property type="entry name" value="Carboxypeptidase-like, regulatory domain"/>
    <property type="match status" value="1"/>
</dbReference>
<dbReference type="SUPFAM" id="SSF49464">
    <property type="entry name" value="Carboxypeptidase regulatory domain-like"/>
    <property type="match status" value="1"/>
</dbReference>
<dbReference type="NCBIfam" id="TIGR04057">
    <property type="entry name" value="SusC_RagA_signa"/>
    <property type="match status" value="1"/>
</dbReference>
<organism evidence="12 13">
    <name type="scientific">Marinifilum flexuosum</name>
    <dbReference type="NCBI Taxonomy" id="1117708"/>
    <lineage>
        <taxon>Bacteria</taxon>
        <taxon>Pseudomonadati</taxon>
        <taxon>Bacteroidota</taxon>
        <taxon>Bacteroidia</taxon>
        <taxon>Marinilabiliales</taxon>
        <taxon>Marinifilaceae</taxon>
    </lineage>
</organism>